<dbReference type="EMBL" id="CAFBQP010000061">
    <property type="protein sequence ID" value="CAB5065408.1"/>
    <property type="molecule type" value="Genomic_DNA"/>
</dbReference>
<reference evidence="4" key="1">
    <citation type="submission" date="2020-05" db="EMBL/GenBank/DDBJ databases">
        <authorList>
            <person name="Chiriac C."/>
            <person name="Salcher M."/>
            <person name="Ghai R."/>
            <person name="Kavagutti S V."/>
        </authorList>
    </citation>
    <scope>NUCLEOTIDE SEQUENCE</scope>
</reference>
<dbReference type="EMBL" id="CAEZXX010000004">
    <property type="protein sequence ID" value="CAB4693243.1"/>
    <property type="molecule type" value="Genomic_DNA"/>
</dbReference>
<organism evidence="4">
    <name type="scientific">freshwater metagenome</name>
    <dbReference type="NCBI Taxonomy" id="449393"/>
    <lineage>
        <taxon>unclassified sequences</taxon>
        <taxon>metagenomes</taxon>
        <taxon>ecological metagenomes</taxon>
    </lineage>
</organism>
<dbReference type="AlphaFoldDB" id="A0A6J7ULY4"/>
<evidence type="ECO:0000313" key="2">
    <source>
        <dbReference type="EMBL" id="CAB4737988.1"/>
    </source>
</evidence>
<evidence type="ECO:0000313" key="4">
    <source>
        <dbReference type="EMBL" id="CAB5065408.1"/>
    </source>
</evidence>
<accession>A0A6J7ULY4</accession>
<sequence length="115" mass="12022">MILTELRAPADAFAEATGWTPKPEGLCKGEICVPAPGALSPDGTLDVAIAAQRLGMPVIHDQQHGVYAVGAATLAGHTLASAEAADPELQDRHGNPFRLSSLRGHKVVLVAWSTY</sequence>
<evidence type="ECO:0000313" key="1">
    <source>
        <dbReference type="EMBL" id="CAB4693243.1"/>
    </source>
</evidence>
<gene>
    <name evidence="1" type="ORF">UFOPK2602_00141</name>
    <name evidence="2" type="ORF">UFOPK2806_00178</name>
    <name evidence="3" type="ORF">UFOPK3417_01463</name>
    <name evidence="4" type="ORF">UFOPK4306_01581</name>
</gene>
<name>A0A6J7ULY4_9ZZZZ</name>
<dbReference type="EMBL" id="CAFBLR010000161">
    <property type="protein sequence ID" value="CAB4882044.1"/>
    <property type="molecule type" value="Genomic_DNA"/>
</dbReference>
<dbReference type="EMBL" id="CAEZYY010000001">
    <property type="protein sequence ID" value="CAB4737988.1"/>
    <property type="molecule type" value="Genomic_DNA"/>
</dbReference>
<proteinExistence type="predicted"/>
<evidence type="ECO:0000313" key="3">
    <source>
        <dbReference type="EMBL" id="CAB4882044.1"/>
    </source>
</evidence>
<protein>
    <submittedName>
        <fullName evidence="4">Unannotated protein</fullName>
    </submittedName>
</protein>